<evidence type="ECO:0000256" key="1">
    <source>
        <dbReference type="SAM" id="Coils"/>
    </source>
</evidence>
<keyword evidence="3" id="KW-1185">Reference proteome</keyword>
<feature type="coiled-coil region" evidence="1">
    <location>
        <begin position="127"/>
        <end position="154"/>
    </location>
</feature>
<dbReference type="Proteomes" id="UP001595916">
    <property type="component" value="Unassembled WGS sequence"/>
</dbReference>
<dbReference type="EMBL" id="JBHSHL010000060">
    <property type="protein sequence ID" value="MFC4805696.1"/>
    <property type="molecule type" value="Genomic_DNA"/>
</dbReference>
<sequence>MKITLQQCIFLISNLTKKQTQLTSLLTGQYVVPLAVNGKDTADKTKEEQMRKDLDEIDVLSEDIVRLKSALSLANNENKMEGRTIYEVLEEVRIKRSVLYQVQYSLDREYSKVETGVGVVRYGVLNEELMREKRDSLEKEVNSLSEKVDVANASIQIEVDLLGTY</sequence>
<dbReference type="RefSeq" id="WP_379789335.1">
    <property type="nucleotide sequence ID" value="NZ_JBHSHL010000060.1"/>
</dbReference>
<comment type="caution">
    <text evidence="2">The sequence shown here is derived from an EMBL/GenBank/DDBJ whole genome shotgun (WGS) entry which is preliminary data.</text>
</comment>
<name>A0ABV9QPT6_9FIRM</name>
<protein>
    <submittedName>
        <fullName evidence="2">Uncharacterized protein</fullName>
    </submittedName>
</protein>
<reference evidence="3" key="1">
    <citation type="journal article" date="2019" name="Int. J. Syst. Evol. Microbiol.">
        <title>The Global Catalogue of Microorganisms (GCM) 10K type strain sequencing project: providing services to taxonomists for standard genome sequencing and annotation.</title>
        <authorList>
            <consortium name="The Broad Institute Genomics Platform"/>
            <consortium name="The Broad Institute Genome Sequencing Center for Infectious Disease"/>
            <person name="Wu L."/>
            <person name="Ma J."/>
        </authorList>
    </citation>
    <scope>NUCLEOTIDE SEQUENCE [LARGE SCALE GENOMIC DNA]</scope>
    <source>
        <strain evidence="3">CCUG 46385</strain>
    </source>
</reference>
<organism evidence="2 3">
    <name type="scientific">Filifactor villosus</name>
    <dbReference type="NCBI Taxonomy" id="29374"/>
    <lineage>
        <taxon>Bacteria</taxon>
        <taxon>Bacillati</taxon>
        <taxon>Bacillota</taxon>
        <taxon>Clostridia</taxon>
        <taxon>Peptostreptococcales</taxon>
        <taxon>Filifactoraceae</taxon>
        <taxon>Filifactor</taxon>
    </lineage>
</organism>
<gene>
    <name evidence="2" type="ORF">ACFO4R_11640</name>
</gene>
<evidence type="ECO:0000313" key="2">
    <source>
        <dbReference type="EMBL" id="MFC4805696.1"/>
    </source>
</evidence>
<proteinExistence type="predicted"/>
<accession>A0ABV9QPT6</accession>
<evidence type="ECO:0000313" key="3">
    <source>
        <dbReference type="Proteomes" id="UP001595916"/>
    </source>
</evidence>
<keyword evidence="1" id="KW-0175">Coiled coil</keyword>
<dbReference type="Gene3D" id="6.10.320.10">
    <property type="match status" value="1"/>
</dbReference>